<evidence type="ECO:0000256" key="2">
    <source>
        <dbReference type="ARBA" id="ARBA00006739"/>
    </source>
</evidence>
<keyword evidence="7 8" id="KW-0472">Membrane</keyword>
<dbReference type="CDD" id="cd06442">
    <property type="entry name" value="DPM1_like"/>
    <property type="match status" value="1"/>
</dbReference>
<reference evidence="11" key="1">
    <citation type="submission" date="2019-10" db="EMBL/GenBank/DDBJ databases">
        <title>Description of Paenibacillus glebae sp. nov.</title>
        <authorList>
            <person name="Carlier A."/>
            <person name="Qi S."/>
        </authorList>
    </citation>
    <scope>NUCLEOTIDE SEQUENCE</scope>
    <source>
        <strain evidence="11">LMG 31456</strain>
    </source>
</reference>
<evidence type="ECO:0000256" key="4">
    <source>
        <dbReference type="ARBA" id="ARBA00022679"/>
    </source>
</evidence>
<evidence type="ECO:0000256" key="7">
    <source>
        <dbReference type="ARBA" id="ARBA00023136"/>
    </source>
</evidence>
<proteinExistence type="inferred from homology"/>
<feature type="domain" description="Glycosyltransferase 2-like" evidence="9">
    <location>
        <begin position="4"/>
        <end position="169"/>
    </location>
</feature>
<dbReference type="Pfam" id="PF04138">
    <property type="entry name" value="GtrA_DPMS_TM"/>
    <property type="match status" value="1"/>
</dbReference>
<organism evidence="11 12">
    <name type="scientific">Paenibacillus foliorum</name>
    <dbReference type="NCBI Taxonomy" id="2654974"/>
    <lineage>
        <taxon>Bacteria</taxon>
        <taxon>Bacillati</taxon>
        <taxon>Bacillota</taxon>
        <taxon>Bacilli</taxon>
        <taxon>Bacillales</taxon>
        <taxon>Paenibacillaceae</taxon>
        <taxon>Paenibacillus</taxon>
    </lineage>
</organism>
<dbReference type="Proteomes" id="UP000641588">
    <property type="component" value="Unassembled WGS sequence"/>
</dbReference>
<comment type="subcellular location">
    <subcellularLocation>
        <location evidence="1">Membrane</location>
        <topology evidence="1">Multi-pass membrane protein</topology>
    </subcellularLocation>
</comment>
<evidence type="ECO:0000313" key="11">
    <source>
        <dbReference type="EMBL" id="NOU93073.1"/>
    </source>
</evidence>
<evidence type="ECO:0000256" key="5">
    <source>
        <dbReference type="ARBA" id="ARBA00022692"/>
    </source>
</evidence>
<keyword evidence="3" id="KW-0328">Glycosyltransferase</keyword>
<keyword evidence="5 8" id="KW-0812">Transmembrane</keyword>
<protein>
    <submittedName>
        <fullName evidence="11">Glycosyltransferase</fullName>
    </submittedName>
</protein>
<name>A0A972GMM2_9BACL</name>
<comment type="similarity">
    <text evidence="2">Belongs to the glycosyltransferase 2 family.</text>
</comment>
<dbReference type="GO" id="GO:0006506">
    <property type="term" value="P:GPI anchor biosynthetic process"/>
    <property type="evidence" value="ECO:0007669"/>
    <property type="project" value="TreeGrafter"/>
</dbReference>
<dbReference type="InterPro" id="IPR029044">
    <property type="entry name" value="Nucleotide-diphossugar_trans"/>
</dbReference>
<dbReference type="InterPro" id="IPR007267">
    <property type="entry name" value="GtrA_DPMS_TM"/>
</dbReference>
<feature type="transmembrane region" description="Helical" evidence="8">
    <location>
        <begin position="262"/>
        <end position="282"/>
    </location>
</feature>
<dbReference type="GO" id="GO:0004582">
    <property type="term" value="F:dolichyl-phosphate beta-D-mannosyltransferase activity"/>
    <property type="evidence" value="ECO:0007669"/>
    <property type="project" value="InterPro"/>
</dbReference>
<keyword evidence="4" id="KW-0808">Transferase</keyword>
<evidence type="ECO:0000256" key="6">
    <source>
        <dbReference type="ARBA" id="ARBA00022989"/>
    </source>
</evidence>
<keyword evidence="12" id="KW-1185">Reference proteome</keyword>
<dbReference type="InterPro" id="IPR039528">
    <property type="entry name" value="DPM1-like"/>
</dbReference>
<sequence>MKISVIVPSYNEGNNVIRLAHRLQAVLESSTYLFEVIYVDDSTDNTPELLEELRLSDSRFTYVHRTNSRGLATAVLEGFRQATGDVFIVMDADLQHPPEMIPEMMKSILQGNDMVIPSRFVPGGKDGGLSWSRKIVSWTARSIARLALKRARHVTDPTGGIFAVRRGVVDGLHFDPIGWKIMLEILVRGRVDKVAEIPYTFVARDLGDSKMSLQEQFRYLHHIAKLVIGSEEDFRFWKFCIVGGSGVLVNTTVYVSLVQASLNIVTAFVVASIVSMISNFVLNNRFTWSYSKVDSHWARFIKFSVVSVGGILLSSGLVYALYHWLLVNYLLSGWIGIIGGILWNYSLNDSWTFSRKANVEGFLDVDSLNKEQPHHSSGKFKL</sequence>
<feature type="domain" description="GtrA/DPMS transmembrane" evidence="10">
    <location>
        <begin position="238"/>
        <end position="353"/>
    </location>
</feature>
<dbReference type="GO" id="GO:0000271">
    <property type="term" value="P:polysaccharide biosynthetic process"/>
    <property type="evidence" value="ECO:0007669"/>
    <property type="project" value="InterPro"/>
</dbReference>
<dbReference type="Gene3D" id="3.90.550.10">
    <property type="entry name" value="Spore Coat Polysaccharide Biosynthesis Protein SpsA, Chain A"/>
    <property type="match status" value="1"/>
</dbReference>
<dbReference type="EMBL" id="WHOD01000027">
    <property type="protein sequence ID" value="NOU93073.1"/>
    <property type="molecule type" value="Genomic_DNA"/>
</dbReference>
<dbReference type="PANTHER" id="PTHR43398">
    <property type="entry name" value="DOLICHOL-PHOSPHATE MANNOSYLTRANSFERASE SUBUNIT 1"/>
    <property type="match status" value="1"/>
</dbReference>
<evidence type="ECO:0000259" key="10">
    <source>
        <dbReference type="Pfam" id="PF04138"/>
    </source>
</evidence>
<evidence type="ECO:0000256" key="3">
    <source>
        <dbReference type="ARBA" id="ARBA00022676"/>
    </source>
</evidence>
<evidence type="ECO:0000256" key="8">
    <source>
        <dbReference type="SAM" id="Phobius"/>
    </source>
</evidence>
<dbReference type="GO" id="GO:0035269">
    <property type="term" value="P:protein O-linked glycosylation via mannose"/>
    <property type="evidence" value="ECO:0007669"/>
    <property type="project" value="TreeGrafter"/>
</dbReference>
<gene>
    <name evidence="11" type="ORF">GC093_07470</name>
</gene>
<comment type="caution">
    <text evidence="11">The sequence shown here is derived from an EMBL/GenBank/DDBJ whole genome shotgun (WGS) entry which is preliminary data.</text>
</comment>
<dbReference type="AlphaFoldDB" id="A0A972GMM2"/>
<dbReference type="PANTHER" id="PTHR43398:SF1">
    <property type="entry name" value="DOLICHOL-PHOSPHATE MANNOSYLTRANSFERASE SUBUNIT 1"/>
    <property type="match status" value="1"/>
</dbReference>
<accession>A0A972GMM2</accession>
<evidence type="ECO:0000313" key="12">
    <source>
        <dbReference type="Proteomes" id="UP000641588"/>
    </source>
</evidence>
<feature type="transmembrane region" description="Helical" evidence="8">
    <location>
        <begin position="328"/>
        <end position="347"/>
    </location>
</feature>
<dbReference type="GO" id="GO:0016020">
    <property type="term" value="C:membrane"/>
    <property type="evidence" value="ECO:0007669"/>
    <property type="project" value="UniProtKB-SubCell"/>
</dbReference>
<dbReference type="Pfam" id="PF00535">
    <property type="entry name" value="Glycos_transf_2"/>
    <property type="match status" value="1"/>
</dbReference>
<feature type="transmembrane region" description="Helical" evidence="8">
    <location>
        <begin position="303"/>
        <end position="322"/>
    </location>
</feature>
<dbReference type="SUPFAM" id="SSF53448">
    <property type="entry name" value="Nucleotide-diphospho-sugar transferases"/>
    <property type="match status" value="1"/>
</dbReference>
<evidence type="ECO:0000256" key="1">
    <source>
        <dbReference type="ARBA" id="ARBA00004141"/>
    </source>
</evidence>
<dbReference type="InterPro" id="IPR001173">
    <property type="entry name" value="Glyco_trans_2-like"/>
</dbReference>
<keyword evidence="6 8" id="KW-1133">Transmembrane helix</keyword>
<dbReference type="GO" id="GO:0006488">
    <property type="term" value="P:dolichol-linked oligosaccharide biosynthetic process"/>
    <property type="evidence" value="ECO:0007669"/>
    <property type="project" value="TreeGrafter"/>
</dbReference>
<dbReference type="RefSeq" id="WP_171651264.1">
    <property type="nucleotide sequence ID" value="NZ_WHOD01000027.1"/>
</dbReference>
<evidence type="ECO:0000259" key="9">
    <source>
        <dbReference type="Pfam" id="PF00535"/>
    </source>
</evidence>